<reference evidence="2" key="1">
    <citation type="submission" date="2020-03" db="EMBL/GenBank/DDBJ databases">
        <title>Draft Genome Sequence of Cylindrodendrum hubeiense.</title>
        <authorList>
            <person name="Buettner E."/>
            <person name="Kellner H."/>
        </authorList>
    </citation>
    <scope>NUCLEOTIDE SEQUENCE</scope>
    <source>
        <strain evidence="2">IHI 201604</strain>
    </source>
</reference>
<keyword evidence="1" id="KW-0732">Signal</keyword>
<evidence type="ECO:0000313" key="2">
    <source>
        <dbReference type="EMBL" id="KAF7550129.1"/>
    </source>
</evidence>
<keyword evidence="3" id="KW-1185">Reference proteome</keyword>
<gene>
    <name evidence="2" type="ORF">G7Z17_g5925</name>
</gene>
<dbReference type="Proteomes" id="UP000722485">
    <property type="component" value="Unassembled WGS sequence"/>
</dbReference>
<dbReference type="OrthoDB" id="5100264at2759"/>
<name>A0A9P5H5R8_9HYPO</name>
<dbReference type="AlphaFoldDB" id="A0A9P5H5R8"/>
<feature type="signal peptide" evidence="1">
    <location>
        <begin position="1"/>
        <end position="18"/>
    </location>
</feature>
<comment type="caution">
    <text evidence="2">The sequence shown here is derived from an EMBL/GenBank/DDBJ whole genome shotgun (WGS) entry which is preliminary data.</text>
</comment>
<feature type="chain" id="PRO_5040289986" evidence="1">
    <location>
        <begin position="19"/>
        <end position="174"/>
    </location>
</feature>
<proteinExistence type="predicted"/>
<sequence length="174" mass="18799">MKNLSALICVCFLSTIGATQNSATQNLTGAILSNTATFYNGTLIRMFASPLDTANFTVPATFPADAEDGDAIQVTVGIEISNPQESFDPRSGKAPRSDLKDSKLCQMSVILNDTIVWVGKLLPTFSTLQITSNHSFTYTDELENTYLSVQQNCPNPSSEFLIHNCKGSFNSIGC</sequence>
<protein>
    <submittedName>
        <fullName evidence="2">Uncharacterized protein</fullName>
    </submittedName>
</protein>
<dbReference type="EMBL" id="JAANBB010000105">
    <property type="protein sequence ID" value="KAF7550129.1"/>
    <property type="molecule type" value="Genomic_DNA"/>
</dbReference>
<evidence type="ECO:0000256" key="1">
    <source>
        <dbReference type="SAM" id="SignalP"/>
    </source>
</evidence>
<organism evidence="2 3">
    <name type="scientific">Cylindrodendrum hubeiense</name>
    <dbReference type="NCBI Taxonomy" id="595255"/>
    <lineage>
        <taxon>Eukaryota</taxon>
        <taxon>Fungi</taxon>
        <taxon>Dikarya</taxon>
        <taxon>Ascomycota</taxon>
        <taxon>Pezizomycotina</taxon>
        <taxon>Sordariomycetes</taxon>
        <taxon>Hypocreomycetidae</taxon>
        <taxon>Hypocreales</taxon>
        <taxon>Nectriaceae</taxon>
        <taxon>Cylindrodendrum</taxon>
    </lineage>
</organism>
<evidence type="ECO:0000313" key="3">
    <source>
        <dbReference type="Proteomes" id="UP000722485"/>
    </source>
</evidence>
<accession>A0A9P5H5R8</accession>